<feature type="transmembrane region" description="Helical" evidence="5">
    <location>
        <begin position="291"/>
        <end position="309"/>
    </location>
</feature>
<evidence type="ECO:0000313" key="8">
    <source>
        <dbReference type="RefSeq" id="XP_013777207.1"/>
    </source>
</evidence>
<keyword evidence="4 5" id="KW-0472">Membrane</keyword>
<feature type="transmembrane region" description="Helical" evidence="5">
    <location>
        <begin position="321"/>
        <end position="348"/>
    </location>
</feature>
<dbReference type="Proteomes" id="UP000694941">
    <property type="component" value="Unplaced"/>
</dbReference>
<dbReference type="PANTHER" id="PTHR22950">
    <property type="entry name" value="AMINO ACID TRANSPORTER"/>
    <property type="match status" value="1"/>
</dbReference>
<evidence type="ECO:0000313" key="13">
    <source>
        <dbReference type="RefSeq" id="XP_022244682.1"/>
    </source>
</evidence>
<feature type="domain" description="Amino acid transporter transmembrane" evidence="6">
    <location>
        <begin position="90"/>
        <end position="500"/>
    </location>
</feature>
<evidence type="ECO:0000313" key="10">
    <source>
        <dbReference type="RefSeq" id="XP_022244678.1"/>
    </source>
</evidence>
<feature type="transmembrane region" description="Helical" evidence="5">
    <location>
        <begin position="416"/>
        <end position="433"/>
    </location>
</feature>
<feature type="transmembrane region" description="Helical" evidence="5">
    <location>
        <begin position="474"/>
        <end position="500"/>
    </location>
</feature>
<feature type="transmembrane region" description="Helical" evidence="5">
    <location>
        <begin position="187"/>
        <end position="205"/>
    </location>
</feature>
<feature type="transmembrane region" description="Helical" evidence="5">
    <location>
        <begin position="120"/>
        <end position="144"/>
    </location>
</feature>
<dbReference type="Pfam" id="PF01490">
    <property type="entry name" value="Aa_trans"/>
    <property type="match status" value="1"/>
</dbReference>
<keyword evidence="7" id="KW-1185">Reference proteome</keyword>
<evidence type="ECO:0000259" key="6">
    <source>
        <dbReference type="Pfam" id="PF01490"/>
    </source>
</evidence>
<evidence type="ECO:0000256" key="4">
    <source>
        <dbReference type="ARBA" id="ARBA00023136"/>
    </source>
</evidence>
<dbReference type="RefSeq" id="XP_013777208.1">
    <property type="nucleotide sequence ID" value="XM_013921754.2"/>
</dbReference>
<evidence type="ECO:0000313" key="7">
    <source>
        <dbReference type="Proteomes" id="UP000694941"/>
    </source>
</evidence>
<comment type="subcellular location">
    <subcellularLocation>
        <location evidence="1">Membrane</location>
        <topology evidence="1">Multi-pass membrane protein</topology>
    </subcellularLocation>
</comment>
<feature type="transmembrane region" description="Helical" evidence="5">
    <location>
        <begin position="439"/>
        <end position="462"/>
    </location>
</feature>
<dbReference type="PANTHER" id="PTHR22950:SF349">
    <property type="entry name" value="AMINO ACID TRANSPORTER TRANSMEMBRANE DOMAIN-CONTAINING PROTEIN"/>
    <property type="match status" value="1"/>
</dbReference>
<name>A0ABM1B8X7_LIMPO</name>
<feature type="transmembrane region" description="Helical" evidence="5">
    <location>
        <begin position="249"/>
        <end position="271"/>
    </location>
</feature>
<accession>A0ABM1B8X7</accession>
<dbReference type="RefSeq" id="XP_022244682.1">
    <property type="nucleotide sequence ID" value="XM_022388974.1"/>
</dbReference>
<feature type="transmembrane region" description="Helical" evidence="5">
    <location>
        <begin position="368"/>
        <end position="396"/>
    </location>
</feature>
<evidence type="ECO:0000313" key="11">
    <source>
        <dbReference type="RefSeq" id="XP_022244679.1"/>
    </source>
</evidence>
<evidence type="ECO:0000256" key="1">
    <source>
        <dbReference type="ARBA" id="ARBA00004141"/>
    </source>
</evidence>
<protein>
    <submittedName>
        <fullName evidence="8 9">Proton-coupled amino acid transporter 1-like isoform X1</fullName>
    </submittedName>
</protein>
<evidence type="ECO:0000313" key="9">
    <source>
        <dbReference type="RefSeq" id="XP_013777208.1"/>
    </source>
</evidence>
<gene>
    <name evidence="8 9 10 11 12 13" type="primary">LOC106461888</name>
</gene>
<evidence type="ECO:0000256" key="2">
    <source>
        <dbReference type="ARBA" id="ARBA00022692"/>
    </source>
</evidence>
<keyword evidence="2 5" id="KW-0812">Transmembrane</keyword>
<proteinExistence type="predicted"/>
<dbReference type="RefSeq" id="XP_022244679.1">
    <property type="nucleotide sequence ID" value="XM_022388971.1"/>
</dbReference>
<dbReference type="RefSeq" id="XP_022244678.1">
    <property type="nucleotide sequence ID" value="XM_022388970.1"/>
</dbReference>
<evidence type="ECO:0000256" key="3">
    <source>
        <dbReference type="ARBA" id="ARBA00022989"/>
    </source>
</evidence>
<evidence type="ECO:0000256" key="5">
    <source>
        <dbReference type="SAM" id="Phobius"/>
    </source>
</evidence>
<sequence>MASPQQKYNLTTIAELAADKILGQSFGATSQLQFSGHSSTSDQEYIINAMESEDSYANFPTPLNDSVSDESIEATNINQPNTEKAEKKQHKTSNCETMMHLIKGNMGTGILAMPEAFSNAGILVGSLGIPIMGLICIHCMHILVACSRRLSKKIGCQSLNYSRVALYAFKYGPEPLPKFARIARKTVNVFLLLTQFGFCCVYYLFVATNIQKVVCDWADRDPIGIYGYLVIILPFMVIFNFIKSLRTLAVVSTIANILQSLGICIIFYNLFQNLPSTSSRPLSMPLSTLPLYFGTAMYAFEGIGIVLPIENEMKTPKAFGGWTGVLNTGMVIVASVYTAMGFFGFLKFGSSVEGSITLSLPVKPLYDVVRIMFSIAIFLSYALQFYVPMQFIWPYIQKKGKLSERLSSKQEQMLEYVLRIGLVTITFGLAAAIPKLDLFISLVGALASSSLALVIPPMLEIIVYMDSSMSTIRWILIIIKNSLITLFGLIGFMTGTYASINSIRVAFQNP</sequence>
<evidence type="ECO:0000313" key="12">
    <source>
        <dbReference type="RefSeq" id="XP_022244680.1"/>
    </source>
</evidence>
<dbReference type="GeneID" id="106461888"/>
<dbReference type="RefSeq" id="XP_013777207.1">
    <property type="nucleotide sequence ID" value="XM_013921753.2"/>
</dbReference>
<feature type="transmembrane region" description="Helical" evidence="5">
    <location>
        <begin position="225"/>
        <end position="242"/>
    </location>
</feature>
<dbReference type="InterPro" id="IPR013057">
    <property type="entry name" value="AA_transpt_TM"/>
</dbReference>
<dbReference type="RefSeq" id="XP_022244680.1">
    <property type="nucleotide sequence ID" value="XM_022388972.1"/>
</dbReference>
<organism evidence="7 9">
    <name type="scientific">Limulus polyphemus</name>
    <name type="common">Atlantic horseshoe crab</name>
    <dbReference type="NCBI Taxonomy" id="6850"/>
    <lineage>
        <taxon>Eukaryota</taxon>
        <taxon>Metazoa</taxon>
        <taxon>Ecdysozoa</taxon>
        <taxon>Arthropoda</taxon>
        <taxon>Chelicerata</taxon>
        <taxon>Merostomata</taxon>
        <taxon>Xiphosura</taxon>
        <taxon>Limulidae</taxon>
        <taxon>Limulus</taxon>
    </lineage>
</organism>
<keyword evidence="3 5" id="KW-1133">Transmembrane helix</keyword>
<reference evidence="8 9" key="1">
    <citation type="submission" date="2025-05" db="UniProtKB">
        <authorList>
            <consortium name="RefSeq"/>
        </authorList>
    </citation>
    <scope>IDENTIFICATION</scope>
    <source>
        <tissue evidence="8 9">Muscle</tissue>
    </source>
</reference>